<evidence type="ECO:0008006" key="4">
    <source>
        <dbReference type="Google" id="ProtNLM"/>
    </source>
</evidence>
<protein>
    <recommendedName>
        <fullName evidence="4">Lipoprotein</fullName>
    </recommendedName>
</protein>
<dbReference type="EMBL" id="FORI01000008">
    <property type="protein sequence ID" value="SFI93183.1"/>
    <property type="molecule type" value="Genomic_DNA"/>
</dbReference>
<accession>A0A1I3M8A1</accession>
<keyword evidence="3" id="KW-1185">Reference proteome</keyword>
<evidence type="ECO:0000313" key="2">
    <source>
        <dbReference type="EMBL" id="SFI93183.1"/>
    </source>
</evidence>
<proteinExistence type="predicted"/>
<dbReference type="OrthoDB" id="357056at2"/>
<organism evidence="2 3">
    <name type="scientific">Treponema bryantii</name>
    <dbReference type="NCBI Taxonomy" id="163"/>
    <lineage>
        <taxon>Bacteria</taxon>
        <taxon>Pseudomonadati</taxon>
        <taxon>Spirochaetota</taxon>
        <taxon>Spirochaetia</taxon>
        <taxon>Spirochaetales</taxon>
        <taxon>Treponemataceae</taxon>
        <taxon>Treponema</taxon>
    </lineage>
</organism>
<evidence type="ECO:0000256" key="1">
    <source>
        <dbReference type="SAM" id="MobiDB-lite"/>
    </source>
</evidence>
<name>A0A1I3M8A1_9SPIR</name>
<feature type="region of interest" description="Disordered" evidence="1">
    <location>
        <begin position="26"/>
        <end position="71"/>
    </location>
</feature>
<gene>
    <name evidence="2" type="ORF">SAMN04487775_108113</name>
</gene>
<sequence length="461" mass="51257">MKKIIYAAAVVCLFFAVVSCKSTKAGKKASDKDNAPVETEAKAEEASETTASEEKTSDEAGEKKDSEALARSVSETASKDFTGWIKSSKKNLNERYGKIQIKTKSGIGSYTLAVLNEKDKPIPVVSTANEYVTNAFFLKTSKKIYNLVTDSSVRSAARRTTGGAMIMYEVPSVAQISVDLSCFSSDKKKDSDMIKVTTTIKNISDRNEDFTFKAILDTVLGEAAAFHFYTWEDIPVKSEVLYRTLQNQKWFVSKNMNAAMQLFFSGADCTAPELVALANYSTLEKNSWEPDMLSYRVFDTVLSYNNSAVCAIWKPMKLAPMEAGKLVFYIALSGDGTPATGEKFVYSKEFEKAEESKEDAEDKKNSANGLKVITPYSVDDEVENISETSNVTEIDSLETPAEIPTVDFYIKNMQKEHLTPEYIQSLLDRIEALEEDSPSLNRQELLQLNAELDAILTYLRQ</sequence>
<evidence type="ECO:0000313" key="3">
    <source>
        <dbReference type="Proteomes" id="UP000182737"/>
    </source>
</evidence>
<reference evidence="3" key="1">
    <citation type="submission" date="2016-10" db="EMBL/GenBank/DDBJ databases">
        <authorList>
            <person name="Varghese N."/>
            <person name="Submissions S."/>
        </authorList>
    </citation>
    <scope>NUCLEOTIDE SEQUENCE [LARGE SCALE GENOMIC DNA]</scope>
    <source>
        <strain evidence="3">XBD1002</strain>
    </source>
</reference>
<dbReference type="RefSeq" id="WP_074932724.1">
    <property type="nucleotide sequence ID" value="NZ_FORI01000008.1"/>
</dbReference>
<dbReference type="Proteomes" id="UP000182737">
    <property type="component" value="Unassembled WGS sequence"/>
</dbReference>
<feature type="compositionally biased region" description="Basic and acidic residues" evidence="1">
    <location>
        <begin position="52"/>
        <end position="68"/>
    </location>
</feature>
<feature type="compositionally biased region" description="Basic and acidic residues" evidence="1">
    <location>
        <begin position="28"/>
        <end position="45"/>
    </location>
</feature>
<dbReference type="AlphaFoldDB" id="A0A1I3M8A1"/>
<dbReference type="PROSITE" id="PS51257">
    <property type="entry name" value="PROKAR_LIPOPROTEIN"/>
    <property type="match status" value="1"/>
</dbReference>